<gene>
    <name evidence="5 7" type="primary">hisB</name>
    <name evidence="7" type="ORF">Lac1_17780</name>
</gene>
<dbReference type="HAMAP" id="MF_00076">
    <property type="entry name" value="HisB"/>
    <property type="match status" value="1"/>
</dbReference>
<dbReference type="EMBL" id="AP027742">
    <property type="protein sequence ID" value="BDZ77595.1"/>
    <property type="molecule type" value="Genomic_DNA"/>
</dbReference>
<evidence type="ECO:0000256" key="1">
    <source>
        <dbReference type="ARBA" id="ARBA00005047"/>
    </source>
</evidence>
<evidence type="ECO:0000256" key="2">
    <source>
        <dbReference type="ARBA" id="ARBA00022605"/>
    </source>
</evidence>
<keyword evidence="3 5" id="KW-0368">Histidine biosynthesis</keyword>
<dbReference type="InterPro" id="IPR000807">
    <property type="entry name" value="ImidazoleglycerolP_deHydtase"/>
</dbReference>
<dbReference type="InterPro" id="IPR038494">
    <property type="entry name" value="IGPD_sf"/>
</dbReference>
<dbReference type="Proteomes" id="UP001305815">
    <property type="component" value="Chromosome"/>
</dbReference>
<dbReference type="PANTHER" id="PTHR23133">
    <property type="entry name" value="IMIDAZOLEGLYCEROL-PHOSPHATE DEHYDRATASE HIS7"/>
    <property type="match status" value="1"/>
</dbReference>
<dbReference type="NCBIfam" id="NF002111">
    <property type="entry name" value="PRK00951.2-1"/>
    <property type="match status" value="1"/>
</dbReference>
<evidence type="ECO:0000313" key="8">
    <source>
        <dbReference type="Proteomes" id="UP001305815"/>
    </source>
</evidence>
<comment type="subcellular location">
    <subcellularLocation>
        <location evidence="5 6">Cytoplasm</location>
    </subcellularLocation>
</comment>
<reference evidence="8" key="1">
    <citation type="journal article" date="2023" name="Int. J. Syst. Evol. Microbiol.">
        <title>Claveliimonas bilis gen. nov., sp. nov., deoxycholic acid-producing bacteria isolated from human faeces, and reclassification of Sellimonas monacensis Zenner et al. 2021 as Claveliimonas monacensis comb. nov.</title>
        <authorList>
            <person name="Hisatomi A."/>
            <person name="Kastawa N.W.E.P.G."/>
            <person name="Song I."/>
            <person name="Ohkuma M."/>
            <person name="Fukiya S."/>
            <person name="Sakamoto M."/>
        </authorList>
    </citation>
    <scope>NUCLEOTIDE SEQUENCE [LARGE SCALE GENOMIC DNA]</scope>
    <source>
        <strain evidence="8">12BBH14</strain>
    </source>
</reference>
<dbReference type="CDD" id="cd07914">
    <property type="entry name" value="IGPD"/>
    <property type="match status" value="1"/>
</dbReference>
<protein>
    <recommendedName>
        <fullName evidence="5 6">Imidazoleglycerol-phosphate dehydratase</fullName>
        <shortName evidence="5">IGPD</shortName>
        <ecNumber evidence="5 6">4.2.1.19</ecNumber>
    </recommendedName>
</protein>
<dbReference type="NCBIfam" id="NF002114">
    <property type="entry name" value="PRK00951.2-4"/>
    <property type="match status" value="1"/>
</dbReference>
<evidence type="ECO:0000313" key="7">
    <source>
        <dbReference type="EMBL" id="BDZ77595.1"/>
    </source>
</evidence>
<keyword evidence="2 5" id="KW-0028">Amino-acid biosynthesis</keyword>
<evidence type="ECO:0000256" key="4">
    <source>
        <dbReference type="ARBA" id="ARBA00023239"/>
    </source>
</evidence>
<keyword evidence="4 5" id="KW-0456">Lyase</keyword>
<proteinExistence type="inferred from homology"/>
<comment type="similarity">
    <text evidence="5 6">Belongs to the imidazoleglycerol-phosphate dehydratase family.</text>
</comment>
<evidence type="ECO:0000256" key="6">
    <source>
        <dbReference type="RuleBase" id="RU000599"/>
    </source>
</evidence>
<organism evidence="7 8">
    <name type="scientific">Claveliimonas bilis</name>
    <dbReference type="NCBI Taxonomy" id="3028070"/>
    <lineage>
        <taxon>Bacteria</taxon>
        <taxon>Bacillati</taxon>
        <taxon>Bacillota</taxon>
        <taxon>Clostridia</taxon>
        <taxon>Lachnospirales</taxon>
        <taxon>Lachnospiraceae</taxon>
        <taxon>Claveliimonas</taxon>
    </lineage>
</organism>
<name>A0ABN6YWV7_9FIRM</name>
<dbReference type="Gene3D" id="3.30.230.40">
    <property type="entry name" value="Imidazole glycerol phosphate dehydratase, domain 1"/>
    <property type="match status" value="2"/>
</dbReference>
<dbReference type="PANTHER" id="PTHR23133:SF2">
    <property type="entry name" value="IMIDAZOLEGLYCEROL-PHOSPHATE DEHYDRATASE"/>
    <property type="match status" value="1"/>
</dbReference>
<comment type="catalytic activity">
    <reaction evidence="5 6">
        <text>D-erythro-1-(imidazol-4-yl)glycerol 3-phosphate = 3-(imidazol-4-yl)-2-oxopropyl phosphate + H2O</text>
        <dbReference type="Rhea" id="RHEA:11040"/>
        <dbReference type="ChEBI" id="CHEBI:15377"/>
        <dbReference type="ChEBI" id="CHEBI:57766"/>
        <dbReference type="ChEBI" id="CHEBI:58278"/>
        <dbReference type="EC" id="4.2.1.19"/>
    </reaction>
</comment>
<dbReference type="Pfam" id="PF00475">
    <property type="entry name" value="IGPD"/>
    <property type="match status" value="1"/>
</dbReference>
<keyword evidence="8" id="KW-1185">Reference proteome</keyword>
<comment type="pathway">
    <text evidence="1 5 6">Amino-acid biosynthesis; L-histidine biosynthesis; L-histidine from 5-phospho-alpha-D-ribose 1-diphosphate: step 6/9.</text>
</comment>
<sequence length="196" mass="21642">MERTASVKRTTKETDIEIILNLDGTGKTDIQTGIGFFDHMLDGFARHGLFDLTVRAKGDLEVDCHHTVEDTGIVLGTAIIQALGDKAGICRYGNFMLPMDETLILCAVDLSGRPYLNFDAAFTPGRIGDLDTEMIREFFYAVSYSAKMNLHLKMLDGGNNHHIAEALFKGFGRALLQAVRKEERIEGAWTTKGTLA</sequence>
<dbReference type="InterPro" id="IPR020565">
    <property type="entry name" value="ImidazoleglycerP_deHydtase_CS"/>
</dbReference>
<dbReference type="EC" id="4.2.1.19" evidence="5 6"/>
<dbReference type="SUPFAM" id="SSF54211">
    <property type="entry name" value="Ribosomal protein S5 domain 2-like"/>
    <property type="match status" value="2"/>
</dbReference>
<keyword evidence="5" id="KW-0963">Cytoplasm</keyword>
<dbReference type="InterPro" id="IPR020568">
    <property type="entry name" value="Ribosomal_Su5_D2-typ_SF"/>
</dbReference>
<evidence type="ECO:0000256" key="3">
    <source>
        <dbReference type="ARBA" id="ARBA00023102"/>
    </source>
</evidence>
<dbReference type="RefSeq" id="WP_230106087.1">
    <property type="nucleotide sequence ID" value="NZ_AP024845.1"/>
</dbReference>
<evidence type="ECO:0000256" key="5">
    <source>
        <dbReference type="HAMAP-Rule" id="MF_00076"/>
    </source>
</evidence>
<dbReference type="PROSITE" id="PS00955">
    <property type="entry name" value="IGP_DEHYDRATASE_2"/>
    <property type="match status" value="1"/>
</dbReference>
<dbReference type="PROSITE" id="PS00954">
    <property type="entry name" value="IGP_DEHYDRATASE_1"/>
    <property type="match status" value="1"/>
</dbReference>
<accession>A0ABN6YWV7</accession>